<organism evidence="2">
    <name type="scientific">Strongyloides ratti</name>
    <name type="common">Parasitic roundworm</name>
    <dbReference type="NCBI Taxonomy" id="34506"/>
    <lineage>
        <taxon>Eukaryota</taxon>
        <taxon>Metazoa</taxon>
        <taxon>Ecdysozoa</taxon>
        <taxon>Nematoda</taxon>
        <taxon>Chromadorea</taxon>
        <taxon>Rhabditida</taxon>
        <taxon>Tylenchina</taxon>
        <taxon>Panagrolaimomorpha</taxon>
        <taxon>Strongyloidoidea</taxon>
        <taxon>Strongyloididae</taxon>
        <taxon>Strongyloides</taxon>
    </lineage>
</organism>
<evidence type="ECO:0000313" key="3">
    <source>
        <dbReference type="Proteomes" id="UP000035682"/>
    </source>
</evidence>
<reference evidence="4" key="2">
    <citation type="submission" date="2020-12" db="UniProtKB">
        <authorList>
            <consortium name="WormBaseParasite"/>
        </authorList>
    </citation>
    <scope>IDENTIFICATION</scope>
</reference>
<gene>
    <name evidence="2 4 5" type="ORF">SRAE_2000225900</name>
</gene>
<accession>A0A090LCW2</accession>
<keyword evidence="1" id="KW-1133">Transmembrane helix</keyword>
<dbReference type="WormBase" id="SRAE_2000225900">
    <property type="protein sequence ID" value="SRP00230"/>
    <property type="gene ID" value="WBGene00262468"/>
</dbReference>
<dbReference type="EMBL" id="LN609529">
    <property type="protein sequence ID" value="CEF67597.1"/>
    <property type="molecule type" value="Genomic_DNA"/>
</dbReference>
<proteinExistence type="predicted"/>
<keyword evidence="1" id="KW-0812">Transmembrane</keyword>
<feature type="transmembrane region" description="Helical" evidence="1">
    <location>
        <begin position="148"/>
        <end position="169"/>
    </location>
</feature>
<evidence type="ECO:0000313" key="4">
    <source>
        <dbReference type="WBParaSite" id="SRAE_2000225900.1"/>
    </source>
</evidence>
<reference evidence="2 3" key="1">
    <citation type="submission" date="2014-09" db="EMBL/GenBank/DDBJ databases">
        <authorList>
            <person name="Martin A.A."/>
        </authorList>
    </citation>
    <scope>NUCLEOTIDE SEQUENCE</scope>
    <source>
        <strain evidence="3">ED321</strain>
        <strain evidence="2">ED321 Heterogonic</strain>
    </source>
</reference>
<sequence>MTKQIKDRKKDESSNGSSFSYVILQEIRSIENNESTIYQDLYNNTLENNHCDSIGKLYINKSIEKNNELSEEGDSMIISSLTTNFTNFVDTLPDMNPISNPNNIQLPKKISDVRMRNIEQMVLENNNKIKFTQKCLLLYKNKTTKDNILISIIFIIIIFIITFICILFHI</sequence>
<name>A0A090LCW2_STRRB</name>
<evidence type="ECO:0000313" key="2">
    <source>
        <dbReference type="EMBL" id="CEF67597.1"/>
    </source>
</evidence>
<keyword evidence="1" id="KW-0472">Membrane</keyword>
<keyword evidence="3" id="KW-1185">Reference proteome</keyword>
<evidence type="ECO:0000313" key="5">
    <source>
        <dbReference type="WormBase" id="SRAE_2000225900"/>
    </source>
</evidence>
<dbReference type="CTD" id="36379962"/>
<evidence type="ECO:0000256" key="1">
    <source>
        <dbReference type="SAM" id="Phobius"/>
    </source>
</evidence>
<dbReference type="AlphaFoldDB" id="A0A090LCW2"/>
<dbReference type="Proteomes" id="UP000035682">
    <property type="component" value="Unplaced"/>
</dbReference>
<dbReference type="RefSeq" id="XP_024506797.1">
    <property type="nucleotide sequence ID" value="XM_024653308.1"/>
</dbReference>
<dbReference type="GeneID" id="36379962"/>
<dbReference type="WBParaSite" id="SRAE_2000225900.1">
    <property type="protein sequence ID" value="SRAE_2000225900.1"/>
    <property type="gene ID" value="WBGene00262468"/>
</dbReference>
<protein>
    <submittedName>
        <fullName evidence="2 4">Uncharacterized protein</fullName>
    </submittedName>
</protein>